<comment type="subcellular location">
    <subcellularLocation>
        <location evidence="1">Cell membrane</location>
        <topology evidence="1">Multi-pass membrane protein</topology>
    </subcellularLocation>
</comment>
<feature type="transmembrane region" description="Helical" evidence="6">
    <location>
        <begin position="104"/>
        <end position="123"/>
    </location>
</feature>
<dbReference type="Pfam" id="PF07681">
    <property type="entry name" value="DoxX"/>
    <property type="match status" value="1"/>
</dbReference>
<keyword evidence="4 6" id="KW-1133">Transmembrane helix</keyword>
<organism evidence="7">
    <name type="scientific">freshwater metagenome</name>
    <dbReference type="NCBI Taxonomy" id="449393"/>
    <lineage>
        <taxon>unclassified sequences</taxon>
        <taxon>metagenomes</taxon>
        <taxon>ecological metagenomes</taxon>
    </lineage>
</organism>
<feature type="transmembrane region" description="Helical" evidence="6">
    <location>
        <begin position="135"/>
        <end position="155"/>
    </location>
</feature>
<dbReference type="PANTHER" id="PTHR33452">
    <property type="entry name" value="OXIDOREDUCTASE CATD-RELATED"/>
    <property type="match status" value="1"/>
</dbReference>
<dbReference type="InterPro" id="IPR032808">
    <property type="entry name" value="DoxX"/>
</dbReference>
<dbReference type="PANTHER" id="PTHR33452:SF1">
    <property type="entry name" value="INNER MEMBRANE PROTEIN YPHA-RELATED"/>
    <property type="match status" value="1"/>
</dbReference>
<gene>
    <name evidence="7" type="ORF">UFOPK2334_00545</name>
</gene>
<dbReference type="EMBL" id="CAEZXA010000032">
    <property type="protein sequence ID" value="CAB4671419.1"/>
    <property type="molecule type" value="Genomic_DNA"/>
</dbReference>
<feature type="transmembrane region" description="Helical" evidence="6">
    <location>
        <begin position="47"/>
        <end position="67"/>
    </location>
</feature>
<evidence type="ECO:0000256" key="1">
    <source>
        <dbReference type="ARBA" id="ARBA00004651"/>
    </source>
</evidence>
<evidence type="ECO:0000256" key="6">
    <source>
        <dbReference type="SAM" id="Phobius"/>
    </source>
</evidence>
<accession>A0A6J6MDG3</accession>
<feature type="transmembrane region" description="Helical" evidence="6">
    <location>
        <begin position="73"/>
        <end position="97"/>
    </location>
</feature>
<evidence type="ECO:0000313" key="7">
    <source>
        <dbReference type="EMBL" id="CAB4671419.1"/>
    </source>
</evidence>
<keyword evidence="3 6" id="KW-0812">Transmembrane</keyword>
<keyword evidence="2" id="KW-1003">Cell membrane</keyword>
<name>A0A6J6MDG3_9ZZZZ</name>
<evidence type="ECO:0000256" key="2">
    <source>
        <dbReference type="ARBA" id="ARBA00022475"/>
    </source>
</evidence>
<evidence type="ECO:0000256" key="5">
    <source>
        <dbReference type="ARBA" id="ARBA00023136"/>
    </source>
</evidence>
<dbReference type="InterPro" id="IPR051907">
    <property type="entry name" value="DoxX-like_oxidoreductase"/>
</dbReference>
<proteinExistence type="predicted"/>
<evidence type="ECO:0000256" key="4">
    <source>
        <dbReference type="ARBA" id="ARBA00022989"/>
    </source>
</evidence>
<dbReference type="AlphaFoldDB" id="A0A6J6MDG3"/>
<reference evidence="7" key="1">
    <citation type="submission" date="2020-05" db="EMBL/GenBank/DDBJ databases">
        <authorList>
            <person name="Chiriac C."/>
            <person name="Salcher M."/>
            <person name="Ghai R."/>
            <person name="Kavagutti S V."/>
        </authorList>
    </citation>
    <scope>NUCLEOTIDE SEQUENCE</scope>
</reference>
<dbReference type="GO" id="GO:0005886">
    <property type="term" value="C:plasma membrane"/>
    <property type="evidence" value="ECO:0007669"/>
    <property type="project" value="UniProtKB-SubCell"/>
</dbReference>
<keyword evidence="5 6" id="KW-0472">Membrane</keyword>
<protein>
    <submittedName>
        <fullName evidence="7">Unannotated protein</fullName>
    </submittedName>
</protein>
<sequence length="164" mass="17123">MDNINAALMVLRISVGVSMAYHGLNKAKSVRGTTAWFSSLVMKWPKLQAYSAIATEIAGGLGLAFGLMTPLCLAAVVALMVVAIITVHRSVGYFIFLPNGGWEYCASIIAVCAALSLTGPGAWSLDDAIGLNLALNHWAVPAGIVAAVCHLALCWRPPSSAVTP</sequence>
<evidence type="ECO:0000256" key="3">
    <source>
        <dbReference type="ARBA" id="ARBA00022692"/>
    </source>
</evidence>